<accession>A0A6L6YJK1</accession>
<dbReference type="Pfam" id="PF25944">
    <property type="entry name" value="Beta-barrel_RND"/>
    <property type="match status" value="1"/>
</dbReference>
<dbReference type="Gene3D" id="2.40.420.20">
    <property type="match status" value="1"/>
</dbReference>
<dbReference type="PANTHER" id="PTHR30158">
    <property type="entry name" value="ACRA/E-RELATED COMPONENT OF DRUG EFFLUX TRANSPORTER"/>
    <property type="match status" value="1"/>
</dbReference>
<proteinExistence type="inferred from homology"/>
<keyword evidence="4" id="KW-0732">Signal</keyword>
<evidence type="ECO:0000313" key="9">
    <source>
        <dbReference type="EMBL" id="MVX56929.1"/>
    </source>
</evidence>
<dbReference type="Gene3D" id="2.40.50.100">
    <property type="match status" value="1"/>
</dbReference>
<dbReference type="AlphaFoldDB" id="A0A6L6YJK1"/>
<dbReference type="InterPro" id="IPR058627">
    <property type="entry name" value="MdtA-like_C"/>
</dbReference>
<name>A0A6L6YJK1_9BURK</name>
<dbReference type="Gene3D" id="1.10.287.470">
    <property type="entry name" value="Helix hairpin bin"/>
    <property type="match status" value="1"/>
</dbReference>
<evidence type="ECO:0000256" key="3">
    <source>
        <dbReference type="SAM" id="Coils"/>
    </source>
</evidence>
<comment type="similarity">
    <text evidence="2">Belongs to the membrane fusion protein (MFP) (TC 8.A.1) family.</text>
</comment>
<dbReference type="InterPro" id="IPR058626">
    <property type="entry name" value="MdtA-like_b-barrel"/>
</dbReference>
<dbReference type="RefSeq" id="WP_160335360.1">
    <property type="nucleotide sequence ID" value="NZ_WSRP01000018.1"/>
</dbReference>
<evidence type="ECO:0000259" key="5">
    <source>
        <dbReference type="Pfam" id="PF25876"/>
    </source>
</evidence>
<keyword evidence="10" id="KW-1185">Reference proteome</keyword>
<dbReference type="Proteomes" id="UP000472580">
    <property type="component" value="Unassembled WGS sequence"/>
</dbReference>
<dbReference type="GO" id="GO:0005886">
    <property type="term" value="C:plasma membrane"/>
    <property type="evidence" value="ECO:0007669"/>
    <property type="project" value="TreeGrafter"/>
</dbReference>
<evidence type="ECO:0000259" key="8">
    <source>
        <dbReference type="Pfam" id="PF25967"/>
    </source>
</evidence>
<feature type="domain" description="Multidrug resistance protein MdtA-like beta-barrel" evidence="7">
    <location>
        <begin position="211"/>
        <end position="285"/>
    </location>
</feature>
<evidence type="ECO:0000256" key="1">
    <source>
        <dbReference type="ARBA" id="ARBA00004196"/>
    </source>
</evidence>
<dbReference type="Pfam" id="PF25967">
    <property type="entry name" value="RND-MFP_C"/>
    <property type="match status" value="1"/>
</dbReference>
<dbReference type="PROSITE" id="PS51257">
    <property type="entry name" value="PROKAR_LIPOPROTEIN"/>
    <property type="match status" value="1"/>
</dbReference>
<keyword evidence="3" id="KW-0175">Coiled coil</keyword>
<dbReference type="InterPro" id="IPR058625">
    <property type="entry name" value="MdtA-like_BSH"/>
</dbReference>
<protein>
    <submittedName>
        <fullName evidence="9">Efflux RND transporter periplasmic adaptor subunit</fullName>
    </submittedName>
</protein>
<evidence type="ECO:0000256" key="2">
    <source>
        <dbReference type="ARBA" id="ARBA00009477"/>
    </source>
</evidence>
<dbReference type="OrthoDB" id="9783047at2"/>
<feature type="domain" description="Multidrug resistance protein MdtA-like C-terminal permuted SH3" evidence="8">
    <location>
        <begin position="291"/>
        <end position="350"/>
    </location>
</feature>
<comment type="subcellular location">
    <subcellularLocation>
        <location evidence="1">Cell envelope</location>
    </subcellularLocation>
</comment>
<feature type="signal peptide" evidence="4">
    <location>
        <begin position="1"/>
        <end position="21"/>
    </location>
</feature>
<reference evidence="9 10" key="1">
    <citation type="submission" date="2019-12" db="EMBL/GenBank/DDBJ databases">
        <title>Microbes associate with the intestines of laboratory mice.</title>
        <authorList>
            <person name="Navarre W."/>
            <person name="Wong E."/>
        </authorList>
    </citation>
    <scope>NUCLEOTIDE SEQUENCE [LARGE SCALE GENOMIC DNA]</scope>
    <source>
        <strain evidence="9 10">NM82_D38</strain>
    </source>
</reference>
<comment type="caution">
    <text evidence="9">The sequence shown here is derived from an EMBL/GenBank/DDBJ whole genome shotgun (WGS) entry which is preliminary data.</text>
</comment>
<dbReference type="Gene3D" id="2.40.30.170">
    <property type="match status" value="1"/>
</dbReference>
<feature type="chain" id="PRO_5026732338" evidence="4">
    <location>
        <begin position="22"/>
        <end position="366"/>
    </location>
</feature>
<dbReference type="EMBL" id="WSRP01000018">
    <property type="protein sequence ID" value="MVX56929.1"/>
    <property type="molecule type" value="Genomic_DNA"/>
</dbReference>
<dbReference type="Pfam" id="PF25876">
    <property type="entry name" value="HH_MFP_RND"/>
    <property type="match status" value="1"/>
</dbReference>
<evidence type="ECO:0000313" key="10">
    <source>
        <dbReference type="Proteomes" id="UP000472580"/>
    </source>
</evidence>
<organism evidence="9 10">
    <name type="scientific">Parasutterella muris</name>
    <dbReference type="NCBI Taxonomy" id="2565572"/>
    <lineage>
        <taxon>Bacteria</taxon>
        <taxon>Pseudomonadati</taxon>
        <taxon>Pseudomonadota</taxon>
        <taxon>Betaproteobacteria</taxon>
        <taxon>Burkholderiales</taxon>
        <taxon>Sutterellaceae</taxon>
        <taxon>Parasutterella</taxon>
    </lineage>
</organism>
<gene>
    <name evidence="9" type="ORF">E5987_06870</name>
</gene>
<dbReference type="Pfam" id="PF25917">
    <property type="entry name" value="BSH_RND"/>
    <property type="match status" value="1"/>
</dbReference>
<sequence length="366" mass="39088">MHFLKPTSIILCSLAVLFALGGCGEKKASAPKQTQLTVTTLTAVSGSQPYVVDLFGQTEGQQAVIVYPQVTGPIISRDYTEGALVKKGDKLFMIDPAPFDAALQSAKAAVAQAEVSLAKASREAARYTKLHKSEAVSEKEYTDAVSELALCKANLQAAQAKQREAEITLGYTEVKAPVDGIAGRALVNPGALVSANSTALTDITQDNLLKVRFSLSDNDLHGYSVNDHSPVSVVDDRNGQETPAVIEFTATQIDPETGARSLSAVIPQSSGLLPGQYVTVHLTLGEQDGVFLVPQSAVRQLSDGTYSVYVYSDGKARQRPVTVGRWQGTDWIITSGLNDGDEVIIDQIQKLRDKAAVNKKEAAQKK</sequence>
<feature type="coiled-coil region" evidence="3">
    <location>
        <begin position="103"/>
        <end position="130"/>
    </location>
</feature>
<dbReference type="GO" id="GO:0022857">
    <property type="term" value="F:transmembrane transporter activity"/>
    <property type="evidence" value="ECO:0007669"/>
    <property type="project" value="InterPro"/>
</dbReference>
<dbReference type="InterPro" id="IPR006143">
    <property type="entry name" value="RND_pump_MFP"/>
</dbReference>
<dbReference type="NCBIfam" id="TIGR01730">
    <property type="entry name" value="RND_mfp"/>
    <property type="match status" value="1"/>
</dbReference>
<feature type="domain" description="Multidrug resistance protein MdtA-like barrel-sandwich hybrid" evidence="6">
    <location>
        <begin position="64"/>
        <end position="199"/>
    </location>
</feature>
<dbReference type="GO" id="GO:0046677">
    <property type="term" value="P:response to antibiotic"/>
    <property type="evidence" value="ECO:0007669"/>
    <property type="project" value="TreeGrafter"/>
</dbReference>
<evidence type="ECO:0000256" key="4">
    <source>
        <dbReference type="SAM" id="SignalP"/>
    </source>
</evidence>
<dbReference type="InterPro" id="IPR058624">
    <property type="entry name" value="MdtA-like_HH"/>
</dbReference>
<evidence type="ECO:0000259" key="7">
    <source>
        <dbReference type="Pfam" id="PF25944"/>
    </source>
</evidence>
<feature type="domain" description="Multidrug resistance protein MdtA-like alpha-helical hairpin" evidence="5">
    <location>
        <begin position="103"/>
        <end position="172"/>
    </location>
</feature>
<evidence type="ECO:0000259" key="6">
    <source>
        <dbReference type="Pfam" id="PF25917"/>
    </source>
</evidence>
<dbReference type="SUPFAM" id="SSF111369">
    <property type="entry name" value="HlyD-like secretion proteins"/>
    <property type="match status" value="1"/>
</dbReference>